<protein>
    <submittedName>
        <fullName evidence="1">Uncharacterized protein</fullName>
    </submittedName>
</protein>
<dbReference type="Proteomes" id="UP000694005">
    <property type="component" value="Chromosome A05"/>
</dbReference>
<dbReference type="EMBL" id="LS974621">
    <property type="protein sequence ID" value="CAG7874318.1"/>
    <property type="molecule type" value="Genomic_DNA"/>
</dbReference>
<gene>
    <name evidence="1" type="ORF">BRAPAZ1V2_A05P08390.2</name>
</gene>
<accession>A0A8D9G9N5</accession>
<organism evidence="1 2">
    <name type="scientific">Brassica campestris</name>
    <name type="common">Field mustard</name>
    <dbReference type="NCBI Taxonomy" id="3711"/>
    <lineage>
        <taxon>Eukaryota</taxon>
        <taxon>Viridiplantae</taxon>
        <taxon>Streptophyta</taxon>
        <taxon>Embryophyta</taxon>
        <taxon>Tracheophyta</taxon>
        <taxon>Spermatophyta</taxon>
        <taxon>Magnoliopsida</taxon>
        <taxon>eudicotyledons</taxon>
        <taxon>Gunneridae</taxon>
        <taxon>Pentapetalae</taxon>
        <taxon>rosids</taxon>
        <taxon>malvids</taxon>
        <taxon>Brassicales</taxon>
        <taxon>Brassicaceae</taxon>
        <taxon>Brassiceae</taxon>
        <taxon>Brassica</taxon>
    </lineage>
</organism>
<reference evidence="1 2" key="1">
    <citation type="submission" date="2021-07" db="EMBL/GenBank/DDBJ databases">
        <authorList>
            <consortium name="Genoscope - CEA"/>
            <person name="William W."/>
        </authorList>
    </citation>
    <scope>NUCLEOTIDE SEQUENCE [LARGE SCALE GENOMIC DNA]</scope>
</reference>
<evidence type="ECO:0000313" key="1">
    <source>
        <dbReference type="EMBL" id="CAG7874318.1"/>
    </source>
</evidence>
<dbReference type="AlphaFoldDB" id="A0A8D9G9N5"/>
<sequence>MTEKLTRTTGKQIRNQISSLCYIKDHSLAGLMKI</sequence>
<evidence type="ECO:0000313" key="2">
    <source>
        <dbReference type="Proteomes" id="UP000694005"/>
    </source>
</evidence>
<name>A0A8D9G9N5_BRACM</name>
<proteinExistence type="predicted"/>
<dbReference type="Gramene" id="A05p08390.2_BraZ1">
    <property type="protein sequence ID" value="A05p08390.2_BraZ1.CDS.1"/>
    <property type="gene ID" value="A05g08390.2_BraZ1"/>
</dbReference>